<organism evidence="2 3">
    <name type="scientific">Madurella fahalii</name>
    <dbReference type="NCBI Taxonomy" id="1157608"/>
    <lineage>
        <taxon>Eukaryota</taxon>
        <taxon>Fungi</taxon>
        <taxon>Dikarya</taxon>
        <taxon>Ascomycota</taxon>
        <taxon>Pezizomycotina</taxon>
        <taxon>Sordariomycetes</taxon>
        <taxon>Sordariomycetidae</taxon>
        <taxon>Sordariales</taxon>
        <taxon>Sordariales incertae sedis</taxon>
        <taxon>Madurella</taxon>
    </lineage>
</organism>
<dbReference type="GeneID" id="98181282"/>
<keyword evidence="1" id="KW-0732">Signal</keyword>
<dbReference type="Gene3D" id="1.10.405.20">
    <property type="match status" value="1"/>
</dbReference>
<proteinExistence type="predicted"/>
<dbReference type="RefSeq" id="XP_070922060.1">
    <property type="nucleotide sequence ID" value="XM_071065959.1"/>
</dbReference>
<evidence type="ECO:0000313" key="2">
    <source>
        <dbReference type="EMBL" id="GAB1320330.1"/>
    </source>
</evidence>
<dbReference type="InterPro" id="IPR036188">
    <property type="entry name" value="FAD/NAD-bd_sf"/>
</dbReference>
<keyword evidence="3" id="KW-1185">Reference proteome</keyword>
<dbReference type="Gene3D" id="3.30.70.1990">
    <property type="match status" value="1"/>
</dbReference>
<gene>
    <name evidence="2" type="ORF">MFIFM68171_10540</name>
</gene>
<dbReference type="Gene3D" id="3.50.50.60">
    <property type="entry name" value="FAD/NAD(P)-binding domain"/>
    <property type="match status" value="1"/>
</dbReference>
<reference evidence="2 3" key="1">
    <citation type="submission" date="2024-09" db="EMBL/GenBank/DDBJ databases">
        <title>Itraconazole resistance in Madurella fahalii resulting from another homologue of gene encoding cytochrome P450 14-alpha sterol demethylase (CYP51).</title>
        <authorList>
            <person name="Yoshioka I."/>
            <person name="Fahal A.H."/>
            <person name="Kaneko S."/>
            <person name="Yaguchi T."/>
        </authorList>
    </citation>
    <scope>NUCLEOTIDE SEQUENCE [LARGE SCALE GENOMIC DNA]</scope>
    <source>
        <strain evidence="2 3">IFM 68171</strain>
    </source>
</reference>
<feature type="chain" id="PRO_5046689830" evidence="1">
    <location>
        <begin position="18"/>
        <end position="499"/>
    </location>
</feature>
<dbReference type="EMBL" id="BAAFSV010000006">
    <property type="protein sequence ID" value="GAB1320330.1"/>
    <property type="molecule type" value="Genomic_DNA"/>
</dbReference>
<feature type="signal peptide" evidence="1">
    <location>
        <begin position="1"/>
        <end position="17"/>
    </location>
</feature>
<dbReference type="SUPFAM" id="SSF51905">
    <property type="entry name" value="FAD/NAD(P)-binding domain"/>
    <property type="match status" value="1"/>
</dbReference>
<sequence>MFPILLLLARLGCVVHAASSPYQYASVIDNYEGEYGEVVQRDVCVIGGGASGVHAAVSLLDLNKTVVVVERKDRLGGNTLTYIDPGTNIPIDVGVVVFQPLPAVLRFFDKFNVSLVNTSTVTLNVPGQPANLSVPAPLYQTIPSFTDLRDGSETTIGQDGVAIGEALAGLAAVIAKYAYILDGFQALPDPVPEDLIMPFGDFMTKYNLTAAIPIVFRIAQGLGSLLQLSTLYVIKYFNLGDVVALSEGYLTQAQGNNSLLYTRATEYLGAQNILFESTVISANRQNAASGRPELLVSTPGGVRLLSCGQIVLTIPPTLANLDGWDLTAEEHAVFSQFNGATGYWTGLVKGVGLNQTVAYRNAASGTPFHLPVLPALYDVAAVGVVDDVWWIKVGADTSTLPDAQIQAYAIREVQTLQAAQNVPVTEPEWLIFDSHSPFMMQAKPEAIRAGFYKKLVALQGGLGGTMFYSGAAFHTHYSGYLWRYNEDVLIPKMMGRSCR</sequence>
<evidence type="ECO:0000313" key="3">
    <source>
        <dbReference type="Proteomes" id="UP001628179"/>
    </source>
</evidence>
<dbReference type="PANTHER" id="PTHR42923:SF26">
    <property type="entry name" value="FMN REDUCTASE LOT6, PUTATIVE (AFU_ORTHOLOGUE AFUA_7G06600)-RELATED"/>
    <property type="match status" value="1"/>
</dbReference>
<name>A0ABQ0GRG7_9PEZI</name>
<comment type="caution">
    <text evidence="2">The sequence shown here is derived from an EMBL/GenBank/DDBJ whole genome shotgun (WGS) entry which is preliminary data.</text>
</comment>
<evidence type="ECO:0000256" key="1">
    <source>
        <dbReference type="SAM" id="SignalP"/>
    </source>
</evidence>
<dbReference type="InterPro" id="IPR050464">
    <property type="entry name" value="Zeta_carotene_desat/Oxidored"/>
</dbReference>
<dbReference type="PANTHER" id="PTHR42923">
    <property type="entry name" value="PROTOPORPHYRINOGEN OXIDASE"/>
    <property type="match status" value="1"/>
</dbReference>
<protein>
    <submittedName>
        <fullName evidence="2">Uncharacterized protein</fullName>
    </submittedName>
</protein>
<dbReference type="Pfam" id="PF13450">
    <property type="entry name" value="NAD_binding_8"/>
    <property type="match status" value="1"/>
</dbReference>
<dbReference type="Proteomes" id="UP001628179">
    <property type="component" value="Unassembled WGS sequence"/>
</dbReference>
<accession>A0ABQ0GRG7</accession>